<dbReference type="Pfam" id="PF20906">
    <property type="entry name" value="S-Me-THD_C"/>
    <property type="match status" value="1"/>
</dbReference>
<sequence length="352" mass="38153">MVKVLTYEDGIAAVYGGAILGGGGGGLLEEGLKLVEEIFAIGTPQLIDITDLEEEDLVTCVAMVGAPSAADQYISHEQLCWSYSTMNTYINNRLKGIITNENGAITTINGWLQSVLLNVPIVDAPCNGRAHPTGIMGSLNLHELKDYKSIQFYAGGKNDFAIQGFIEGDLQNTAKAVRHASILAGGMVGVTRNPVTIGYLKEHGAPHAISAAIELGYSFQNGQTIEEKLENVIRQLNGRHIVSGIVTDYSLTKEGGFDIGKLKVGDVHLTFWNEYMTLAKVGNIQSQFPNLIMTFDTEKMMPVPSASIKEGMHVAVILVDQSNLILSSTMKNEALLQEIDEVIKVVQKEKIM</sequence>
<organism evidence="3 4">
    <name type="scientific">Lysinibacillus zambalensis</name>
    <dbReference type="NCBI Taxonomy" id="3160866"/>
    <lineage>
        <taxon>Bacteria</taxon>
        <taxon>Bacillati</taxon>
        <taxon>Bacillota</taxon>
        <taxon>Bacilli</taxon>
        <taxon>Bacillales</taxon>
        <taxon>Bacillaceae</taxon>
        <taxon>Lysinibacillus</taxon>
    </lineage>
</organism>
<protein>
    <submittedName>
        <fullName evidence="3">DUF917 family protein</fullName>
    </submittedName>
</protein>
<reference evidence="3 4" key="1">
    <citation type="submission" date="2024-06" db="EMBL/GenBank/DDBJ databases">
        <title>Lysinibacillus zambalefons sp. nov., a Novel Firmicute Isolated from the Poon Bato Zambales Hyperalkaline Spring.</title>
        <authorList>
            <person name="Aja J.A."/>
            <person name="Lazaro J.E.H."/>
            <person name="Llorin L.D."/>
            <person name="Lim K.R."/>
            <person name="Teodosio J."/>
            <person name="Dalisay D.S."/>
        </authorList>
    </citation>
    <scope>NUCLEOTIDE SEQUENCE [LARGE SCALE GENOMIC DNA]</scope>
    <source>
        <strain evidence="3 4">M3</strain>
    </source>
</reference>
<accession>A0ABV1MNF2</accession>
<dbReference type="InterPro" id="IPR048350">
    <property type="entry name" value="S-Me-THD-like_C"/>
</dbReference>
<dbReference type="InterPro" id="IPR024071">
    <property type="entry name" value="S-Me-THD_C_sf"/>
</dbReference>
<dbReference type="Gene3D" id="3.40.1610.10">
    <property type="entry name" value="CV3147-like domain"/>
    <property type="match status" value="1"/>
</dbReference>
<comment type="caution">
    <text evidence="3">The sequence shown here is derived from an EMBL/GenBank/DDBJ whole genome shotgun (WGS) entry which is preliminary data.</text>
</comment>
<feature type="domain" description="S-Me-THD-like C-terminal" evidence="2">
    <location>
        <begin position="173"/>
        <end position="324"/>
    </location>
</feature>
<evidence type="ECO:0000313" key="4">
    <source>
        <dbReference type="Proteomes" id="UP001478862"/>
    </source>
</evidence>
<proteinExistence type="predicted"/>
<name>A0ABV1MNF2_9BACI</name>
<dbReference type="EMBL" id="JBEGDG010000002">
    <property type="protein sequence ID" value="MEQ6354043.1"/>
    <property type="molecule type" value="Genomic_DNA"/>
</dbReference>
<dbReference type="Proteomes" id="UP001478862">
    <property type="component" value="Unassembled WGS sequence"/>
</dbReference>
<dbReference type="InterPro" id="IPR010318">
    <property type="entry name" value="S-Me-THD_N"/>
</dbReference>
<dbReference type="Pfam" id="PF06032">
    <property type="entry name" value="S-Me-THD_N"/>
    <property type="match status" value="1"/>
</dbReference>
<evidence type="ECO:0000313" key="3">
    <source>
        <dbReference type="EMBL" id="MEQ6354043.1"/>
    </source>
</evidence>
<dbReference type="InterPro" id="IPR027479">
    <property type="entry name" value="S-Me-THD_N_sf"/>
</dbReference>
<gene>
    <name evidence="3" type="ORF">ABNX05_05385</name>
</gene>
<dbReference type="Gene3D" id="2.40.390.10">
    <property type="entry name" value="CV3147-like"/>
    <property type="match status" value="1"/>
</dbReference>
<dbReference type="RefSeq" id="WP_349658785.1">
    <property type="nucleotide sequence ID" value="NZ_JBEGDG010000002.1"/>
</dbReference>
<dbReference type="SUPFAM" id="SSF160991">
    <property type="entry name" value="CV3147-like"/>
    <property type="match status" value="1"/>
</dbReference>
<evidence type="ECO:0000259" key="1">
    <source>
        <dbReference type="Pfam" id="PF06032"/>
    </source>
</evidence>
<evidence type="ECO:0000259" key="2">
    <source>
        <dbReference type="Pfam" id="PF20906"/>
    </source>
</evidence>
<keyword evidence="4" id="KW-1185">Reference proteome</keyword>
<feature type="domain" description="S-Me-THD N-terminal" evidence="1">
    <location>
        <begin position="15"/>
        <end position="144"/>
    </location>
</feature>